<proteinExistence type="predicted"/>
<gene>
    <name evidence="2" type="ORF">AVDCRST_MAG18-1895</name>
</gene>
<accession>A0A6J4V5Q2</accession>
<sequence>ATLCPAYHRAITRCATANGGELGRVHIRAARAPQRYATIVVLDCRPADSGDLAADRLRRLDAEIGRYEGDPRRHGEAAQRSEVGPFRCGDRGRRLYRYQPHDLVALGERRYRHAGSDADQDQDRPRVGQYRCVAGDDRQRQIPDQPRDRPVGTGAGGLRLQPDRPLRQGEGFKHDRRQAARGGTVGRREGERAGRLSPEGEGRSRGDRPDHQRGDRGGPGRPRSLDRQGLLQSGEIAADRAADPEQGEARDLDPHLRQVRPAGDDHQAPI</sequence>
<feature type="region of interest" description="Disordered" evidence="1">
    <location>
        <begin position="132"/>
        <end position="270"/>
    </location>
</feature>
<reference evidence="2" key="1">
    <citation type="submission" date="2020-02" db="EMBL/GenBank/DDBJ databases">
        <authorList>
            <person name="Meier V. D."/>
        </authorList>
    </citation>
    <scope>NUCLEOTIDE SEQUENCE</scope>
    <source>
        <strain evidence="2">AVDCRST_MAG18</strain>
    </source>
</reference>
<feature type="compositionally biased region" description="Basic and acidic residues" evidence="1">
    <location>
        <begin position="237"/>
        <end position="270"/>
    </location>
</feature>
<feature type="compositionally biased region" description="Basic and acidic residues" evidence="1">
    <location>
        <begin position="161"/>
        <end position="173"/>
    </location>
</feature>
<evidence type="ECO:0000313" key="2">
    <source>
        <dbReference type="EMBL" id="CAA9570229.1"/>
    </source>
</evidence>
<organism evidence="2">
    <name type="scientific">uncultured Thermomicrobiales bacterium</name>
    <dbReference type="NCBI Taxonomy" id="1645740"/>
    <lineage>
        <taxon>Bacteria</taxon>
        <taxon>Pseudomonadati</taxon>
        <taxon>Thermomicrobiota</taxon>
        <taxon>Thermomicrobia</taxon>
        <taxon>Thermomicrobiales</taxon>
        <taxon>environmental samples</taxon>
    </lineage>
</organism>
<dbReference type="AlphaFoldDB" id="A0A6J4V5Q2"/>
<feature type="non-terminal residue" evidence="2">
    <location>
        <position position="270"/>
    </location>
</feature>
<dbReference type="EMBL" id="CADCWN010000149">
    <property type="protein sequence ID" value="CAA9570229.1"/>
    <property type="molecule type" value="Genomic_DNA"/>
</dbReference>
<protein>
    <submittedName>
        <fullName evidence="2">Uncharacterized protein</fullName>
    </submittedName>
</protein>
<evidence type="ECO:0000256" key="1">
    <source>
        <dbReference type="SAM" id="MobiDB-lite"/>
    </source>
</evidence>
<feature type="compositionally biased region" description="Basic and acidic residues" evidence="1">
    <location>
        <begin position="186"/>
        <end position="226"/>
    </location>
</feature>
<feature type="non-terminal residue" evidence="2">
    <location>
        <position position="1"/>
    </location>
</feature>
<feature type="compositionally biased region" description="Basic and acidic residues" evidence="1">
    <location>
        <begin position="134"/>
        <end position="150"/>
    </location>
</feature>
<name>A0A6J4V5Q2_9BACT</name>